<comment type="caution">
    <text evidence="1">The sequence shown here is derived from an EMBL/GenBank/DDBJ whole genome shotgun (WGS) entry which is preliminary data.</text>
</comment>
<reference evidence="1 2" key="1">
    <citation type="submission" date="2024-07" db="EMBL/GenBank/DDBJ databases">
        <title>Marimonas sp.nov., isolated from tidal-flat sediment.</title>
        <authorList>
            <person name="Jayan J.N."/>
            <person name="Lee S.S."/>
        </authorList>
    </citation>
    <scope>NUCLEOTIDE SEQUENCE [LARGE SCALE GENOMIC DNA]</scope>
    <source>
        <strain evidence="1 2">MJW-29</strain>
    </source>
</reference>
<dbReference type="Proteomes" id="UP001556098">
    <property type="component" value="Unassembled WGS sequence"/>
</dbReference>
<proteinExistence type="predicted"/>
<evidence type="ECO:0000313" key="1">
    <source>
        <dbReference type="EMBL" id="MEW9922322.1"/>
    </source>
</evidence>
<organism evidence="1 2">
    <name type="scientific">Sulfitobacter sediminis</name>
    <dbReference type="NCBI Taxonomy" id="3234186"/>
    <lineage>
        <taxon>Bacteria</taxon>
        <taxon>Pseudomonadati</taxon>
        <taxon>Pseudomonadota</taxon>
        <taxon>Alphaproteobacteria</taxon>
        <taxon>Rhodobacterales</taxon>
        <taxon>Roseobacteraceae</taxon>
        <taxon>Sulfitobacter</taxon>
    </lineage>
</organism>
<sequence length="107" mass="11699">MRRRGVELKLHLGDAPAEIDRTLVQNVVNAQKWMSLILAGMTFAEIANAEGTSKRRIQDVVDLAMLAPDVPDAIAAGEQPEGLTSDYLIKTGVPAIWSEQRAQFAKL</sequence>
<name>A0ABV3RUX3_9RHOB</name>
<gene>
    <name evidence="1" type="ORF">AB2B41_22210</name>
</gene>
<accession>A0ABV3RUX3</accession>
<dbReference type="SUPFAM" id="SSF109709">
    <property type="entry name" value="KorB DNA-binding domain-like"/>
    <property type="match status" value="1"/>
</dbReference>
<dbReference type="EMBL" id="JBFNXX010000045">
    <property type="protein sequence ID" value="MEW9922322.1"/>
    <property type="molecule type" value="Genomic_DNA"/>
</dbReference>
<evidence type="ECO:0000313" key="2">
    <source>
        <dbReference type="Proteomes" id="UP001556098"/>
    </source>
</evidence>
<keyword evidence="2" id="KW-1185">Reference proteome</keyword>
<feature type="non-terminal residue" evidence="1">
    <location>
        <position position="1"/>
    </location>
</feature>
<protein>
    <submittedName>
        <fullName evidence="1">Recombinase family protein</fullName>
    </submittedName>
</protein>